<evidence type="ECO:0000256" key="7">
    <source>
        <dbReference type="RuleBase" id="RU363032"/>
    </source>
</evidence>
<dbReference type="PANTHER" id="PTHR30043:SF1">
    <property type="entry name" value="ABC TRANSPORT SYSTEM PERMEASE PROTEIN P69"/>
    <property type="match status" value="1"/>
</dbReference>
<protein>
    <submittedName>
        <fullName evidence="9">Phosphonate transport system permease protein</fullName>
    </submittedName>
</protein>
<dbReference type="PROSITE" id="PS50928">
    <property type="entry name" value="ABC_TM1"/>
    <property type="match status" value="1"/>
</dbReference>
<dbReference type="AlphaFoldDB" id="A0A1H6THY5"/>
<feature type="transmembrane region" description="Helical" evidence="7">
    <location>
        <begin position="49"/>
        <end position="69"/>
    </location>
</feature>
<keyword evidence="6 7" id="KW-0472">Membrane</keyword>
<keyword evidence="5 7" id="KW-1133">Transmembrane helix</keyword>
<sequence length="270" mass="30236">MDTAGYRKFKLRKQWRRLWPFFILFPFLIFSAWLVEVDMRVFEQKNFRILNLLSDFLYPAWEVLPVMLIAASKTVLLAILGTVFGSILSFFFAVYAAENLSPRWANHISRILIALERSISEVLIILVLIVIFGLGMFPGVVAIAISCIGMLGKLYADAIEEIPESTIQGLRSVGATKLQVILFGVFPEIATSLIANTILRFEINVRTSVLLGAIGAGGIGYELLKAYNYLAYSEMSVAILTILALVFASEQLSGYWRKSVDGKKTFRNAF</sequence>
<gene>
    <name evidence="9" type="ORF">SAMN05192553_101325</name>
</gene>
<dbReference type="GO" id="GO:0015416">
    <property type="term" value="F:ABC-type phosphonate transporter activity"/>
    <property type="evidence" value="ECO:0007669"/>
    <property type="project" value="InterPro"/>
</dbReference>
<feature type="transmembrane region" description="Helical" evidence="7">
    <location>
        <begin position="75"/>
        <end position="97"/>
    </location>
</feature>
<keyword evidence="10" id="KW-1185">Reference proteome</keyword>
<feature type="transmembrane region" description="Helical" evidence="7">
    <location>
        <begin position="229"/>
        <end position="248"/>
    </location>
</feature>
<dbReference type="Pfam" id="PF00528">
    <property type="entry name" value="BPD_transp_1"/>
    <property type="match status" value="1"/>
</dbReference>
<evidence type="ECO:0000256" key="2">
    <source>
        <dbReference type="ARBA" id="ARBA00022448"/>
    </source>
</evidence>
<feature type="transmembrane region" description="Helical" evidence="7">
    <location>
        <begin position="205"/>
        <end position="223"/>
    </location>
</feature>
<dbReference type="SUPFAM" id="SSF161098">
    <property type="entry name" value="MetI-like"/>
    <property type="match status" value="1"/>
</dbReference>
<dbReference type="OrthoDB" id="789166at2"/>
<dbReference type="Gene3D" id="1.10.3720.10">
    <property type="entry name" value="MetI-like"/>
    <property type="match status" value="1"/>
</dbReference>
<evidence type="ECO:0000256" key="1">
    <source>
        <dbReference type="ARBA" id="ARBA00004651"/>
    </source>
</evidence>
<dbReference type="InterPro" id="IPR000515">
    <property type="entry name" value="MetI-like"/>
</dbReference>
<keyword evidence="3" id="KW-1003">Cell membrane</keyword>
<keyword evidence="4 7" id="KW-0812">Transmembrane</keyword>
<dbReference type="PANTHER" id="PTHR30043">
    <property type="entry name" value="PHOSPHONATES TRANSPORT SYSTEM PERMEASE PROTEIN"/>
    <property type="match status" value="1"/>
</dbReference>
<dbReference type="InterPro" id="IPR035906">
    <property type="entry name" value="MetI-like_sf"/>
</dbReference>
<evidence type="ECO:0000313" key="10">
    <source>
        <dbReference type="Proteomes" id="UP000199403"/>
    </source>
</evidence>
<comment type="subcellular location">
    <subcellularLocation>
        <location evidence="1 7">Cell membrane</location>
        <topology evidence="1 7">Multi-pass membrane protein</topology>
    </subcellularLocation>
</comment>
<evidence type="ECO:0000259" key="8">
    <source>
        <dbReference type="PROSITE" id="PS50928"/>
    </source>
</evidence>
<keyword evidence="2 7" id="KW-0813">Transport</keyword>
<dbReference type="CDD" id="cd06261">
    <property type="entry name" value="TM_PBP2"/>
    <property type="match status" value="1"/>
</dbReference>
<feature type="domain" description="ABC transmembrane type-1" evidence="8">
    <location>
        <begin position="71"/>
        <end position="253"/>
    </location>
</feature>
<proteinExistence type="inferred from homology"/>
<dbReference type="Proteomes" id="UP000199403">
    <property type="component" value="Unassembled WGS sequence"/>
</dbReference>
<dbReference type="STRING" id="1416801.SAMN05192553_101325"/>
<dbReference type="RefSeq" id="WP_092168551.1">
    <property type="nucleotide sequence ID" value="NZ_FNZH01000001.1"/>
</dbReference>
<organism evidence="9 10">
    <name type="scientific">Cyclobacterium xiamenense</name>
    <dbReference type="NCBI Taxonomy" id="1297121"/>
    <lineage>
        <taxon>Bacteria</taxon>
        <taxon>Pseudomonadati</taxon>
        <taxon>Bacteroidota</taxon>
        <taxon>Cytophagia</taxon>
        <taxon>Cytophagales</taxon>
        <taxon>Cyclobacteriaceae</taxon>
        <taxon>Cyclobacterium</taxon>
    </lineage>
</organism>
<accession>A0A1H6THY5</accession>
<evidence type="ECO:0000256" key="6">
    <source>
        <dbReference type="ARBA" id="ARBA00023136"/>
    </source>
</evidence>
<name>A0A1H6THY5_9BACT</name>
<dbReference type="EMBL" id="FNZH01000001">
    <property type="protein sequence ID" value="SEI79683.1"/>
    <property type="molecule type" value="Genomic_DNA"/>
</dbReference>
<feature type="transmembrane region" description="Helical" evidence="7">
    <location>
        <begin position="118"/>
        <end position="151"/>
    </location>
</feature>
<evidence type="ECO:0000256" key="5">
    <source>
        <dbReference type="ARBA" id="ARBA00022989"/>
    </source>
</evidence>
<feature type="transmembrane region" description="Helical" evidence="7">
    <location>
        <begin position="18"/>
        <end position="37"/>
    </location>
</feature>
<dbReference type="GO" id="GO:0005886">
    <property type="term" value="C:plasma membrane"/>
    <property type="evidence" value="ECO:0007669"/>
    <property type="project" value="UniProtKB-SubCell"/>
</dbReference>
<evidence type="ECO:0000313" key="9">
    <source>
        <dbReference type="EMBL" id="SEI79683.1"/>
    </source>
</evidence>
<dbReference type="NCBIfam" id="TIGR01097">
    <property type="entry name" value="PhnE"/>
    <property type="match status" value="1"/>
</dbReference>
<dbReference type="InterPro" id="IPR005769">
    <property type="entry name" value="PhnE/PtxC"/>
</dbReference>
<comment type="similarity">
    <text evidence="7">Belongs to the binding-protein-dependent transport system permease family.</text>
</comment>
<reference evidence="10" key="1">
    <citation type="submission" date="2016-10" db="EMBL/GenBank/DDBJ databases">
        <authorList>
            <person name="Varghese N."/>
            <person name="Submissions S."/>
        </authorList>
    </citation>
    <scope>NUCLEOTIDE SEQUENCE [LARGE SCALE GENOMIC DNA]</scope>
    <source>
        <strain evidence="10">IBRC-M 10761</strain>
    </source>
</reference>
<evidence type="ECO:0000256" key="4">
    <source>
        <dbReference type="ARBA" id="ARBA00022692"/>
    </source>
</evidence>
<evidence type="ECO:0000256" key="3">
    <source>
        <dbReference type="ARBA" id="ARBA00022475"/>
    </source>
</evidence>
<feature type="transmembrane region" description="Helical" evidence="7">
    <location>
        <begin position="178"/>
        <end position="198"/>
    </location>
</feature>